<evidence type="ECO:0000256" key="6">
    <source>
        <dbReference type="ARBA" id="ARBA00023128"/>
    </source>
</evidence>
<evidence type="ECO:0000313" key="8">
    <source>
        <dbReference type="EMBL" id="CAK9162026.1"/>
    </source>
</evidence>
<sequence length="189" mass="21011">MAMCRRVVQLGTKLRGFNVARVSAAVNMLELDSYSVKLYGSLSSHSNIGRFNHRQMSQLVPSNGNRVFLVDTLALVRSLEAQGVPSKQAEAITAAITEVLNDSLENVSHSFVSKAEMQKTQMIHESNLGKFKSEVKSSQFWLVNYVLCRNLVNPSPHGCHMDDDWAWENPLRFLVGPTGVLETPGAMEF</sequence>
<evidence type="ECO:0000256" key="2">
    <source>
        <dbReference type="ARBA" id="ARBA00004370"/>
    </source>
</evidence>
<comment type="subcellular location">
    <subcellularLocation>
        <location evidence="2">Membrane</location>
    </subcellularLocation>
    <subcellularLocation>
        <location evidence="1">Mitochondrion</location>
    </subcellularLocation>
</comment>
<comment type="caution">
    <text evidence="8">The sequence shown here is derived from an EMBL/GenBank/DDBJ whole genome shotgun (WGS) entry which is preliminary data.</text>
</comment>
<dbReference type="Pfam" id="PF07798">
    <property type="entry name" value="CCDC90-like"/>
    <property type="match status" value="1"/>
</dbReference>
<reference evidence="8 10" key="1">
    <citation type="submission" date="2024-02" db="EMBL/GenBank/DDBJ databases">
        <authorList>
            <person name="Vignale AGUSTIN F."/>
            <person name="Sosa J E."/>
            <person name="Modenutti C."/>
        </authorList>
    </citation>
    <scope>NUCLEOTIDE SEQUENCE [LARGE SCALE GENOMIC DNA]</scope>
</reference>
<dbReference type="Gene3D" id="1.20.5.340">
    <property type="match status" value="1"/>
</dbReference>
<keyword evidence="5" id="KW-0175">Coiled coil</keyword>
<evidence type="ECO:0000313" key="10">
    <source>
        <dbReference type="Proteomes" id="UP001642360"/>
    </source>
</evidence>
<dbReference type="GO" id="GO:0005739">
    <property type="term" value="C:mitochondrion"/>
    <property type="evidence" value="ECO:0007669"/>
    <property type="project" value="UniProtKB-SubCell"/>
</dbReference>
<keyword evidence="7" id="KW-0472">Membrane</keyword>
<dbReference type="PANTHER" id="PTHR14360">
    <property type="entry name" value="PROTEIN FMP32, MITOCHONDRIAL"/>
    <property type="match status" value="1"/>
</dbReference>
<evidence type="ECO:0000313" key="9">
    <source>
        <dbReference type="EMBL" id="CAK9166237.1"/>
    </source>
</evidence>
<dbReference type="GO" id="GO:0016020">
    <property type="term" value="C:membrane"/>
    <property type="evidence" value="ECO:0007669"/>
    <property type="project" value="UniProtKB-SubCell"/>
</dbReference>
<dbReference type="PANTHER" id="PTHR14360:SF1">
    <property type="entry name" value="PROTEIN FMP32, MITOCHONDRIAL"/>
    <property type="match status" value="1"/>
</dbReference>
<evidence type="ECO:0000256" key="7">
    <source>
        <dbReference type="ARBA" id="ARBA00023136"/>
    </source>
</evidence>
<dbReference type="InterPro" id="IPR024461">
    <property type="entry name" value="CCDC90-like"/>
</dbReference>
<dbReference type="EMBL" id="CAUOFW020003791">
    <property type="protein sequence ID" value="CAK9162026.1"/>
    <property type="molecule type" value="Genomic_DNA"/>
</dbReference>
<accession>A0ABC8T1R4</accession>
<proteinExistence type="predicted"/>
<keyword evidence="10" id="KW-1185">Reference proteome</keyword>
<dbReference type="Proteomes" id="UP001642360">
    <property type="component" value="Unassembled WGS sequence"/>
</dbReference>
<keyword evidence="6" id="KW-0496">Mitochondrion</keyword>
<protein>
    <submittedName>
        <fullName evidence="8">Uncharacterized protein</fullName>
    </submittedName>
</protein>
<evidence type="ECO:0000256" key="4">
    <source>
        <dbReference type="ARBA" id="ARBA00022989"/>
    </source>
</evidence>
<dbReference type="AlphaFoldDB" id="A0ABC8T1R4"/>
<evidence type="ECO:0000256" key="3">
    <source>
        <dbReference type="ARBA" id="ARBA00022692"/>
    </source>
</evidence>
<evidence type="ECO:0000256" key="1">
    <source>
        <dbReference type="ARBA" id="ARBA00004173"/>
    </source>
</evidence>
<organism evidence="8 10">
    <name type="scientific">Ilex paraguariensis</name>
    <name type="common">yerba mate</name>
    <dbReference type="NCBI Taxonomy" id="185542"/>
    <lineage>
        <taxon>Eukaryota</taxon>
        <taxon>Viridiplantae</taxon>
        <taxon>Streptophyta</taxon>
        <taxon>Embryophyta</taxon>
        <taxon>Tracheophyta</taxon>
        <taxon>Spermatophyta</taxon>
        <taxon>Magnoliopsida</taxon>
        <taxon>eudicotyledons</taxon>
        <taxon>Gunneridae</taxon>
        <taxon>Pentapetalae</taxon>
        <taxon>asterids</taxon>
        <taxon>campanulids</taxon>
        <taxon>Aquifoliales</taxon>
        <taxon>Aquifoliaceae</taxon>
        <taxon>Ilex</taxon>
    </lineage>
</organism>
<evidence type="ECO:0000256" key="5">
    <source>
        <dbReference type="ARBA" id="ARBA00023054"/>
    </source>
</evidence>
<dbReference type="EMBL" id="CAUOFW020004559">
    <property type="protein sequence ID" value="CAK9166237.1"/>
    <property type="molecule type" value="Genomic_DNA"/>
</dbReference>
<keyword evidence="3" id="KW-0812">Transmembrane</keyword>
<name>A0ABC8T1R4_9AQUA</name>
<gene>
    <name evidence="8" type="ORF">ILEXP_LOCUS30862</name>
    <name evidence="9" type="ORF">ILEXP_LOCUS35443</name>
</gene>
<keyword evidence="4" id="KW-1133">Transmembrane helix</keyword>